<reference evidence="1" key="2">
    <citation type="journal article" date="2015" name="Data Brief">
        <title>Shoot transcriptome of the giant reed, Arundo donax.</title>
        <authorList>
            <person name="Barrero R.A."/>
            <person name="Guerrero F.D."/>
            <person name="Moolhuijzen P."/>
            <person name="Goolsby J.A."/>
            <person name="Tidwell J."/>
            <person name="Bellgard S.E."/>
            <person name="Bellgard M.I."/>
        </authorList>
    </citation>
    <scope>NUCLEOTIDE SEQUENCE</scope>
    <source>
        <tissue evidence="1">Shoot tissue taken approximately 20 cm above the soil surface</tissue>
    </source>
</reference>
<proteinExistence type="predicted"/>
<organism evidence="1">
    <name type="scientific">Arundo donax</name>
    <name type="common">Giant reed</name>
    <name type="synonym">Donax arundinaceus</name>
    <dbReference type="NCBI Taxonomy" id="35708"/>
    <lineage>
        <taxon>Eukaryota</taxon>
        <taxon>Viridiplantae</taxon>
        <taxon>Streptophyta</taxon>
        <taxon>Embryophyta</taxon>
        <taxon>Tracheophyta</taxon>
        <taxon>Spermatophyta</taxon>
        <taxon>Magnoliopsida</taxon>
        <taxon>Liliopsida</taxon>
        <taxon>Poales</taxon>
        <taxon>Poaceae</taxon>
        <taxon>PACMAD clade</taxon>
        <taxon>Arundinoideae</taxon>
        <taxon>Arundineae</taxon>
        <taxon>Arundo</taxon>
    </lineage>
</organism>
<name>A0A0A9GGA8_ARUDO</name>
<reference evidence="1" key="1">
    <citation type="submission" date="2014-09" db="EMBL/GenBank/DDBJ databases">
        <authorList>
            <person name="Magalhaes I.L.F."/>
            <person name="Oliveira U."/>
            <person name="Santos F.R."/>
            <person name="Vidigal T.H.D.A."/>
            <person name="Brescovit A.D."/>
            <person name="Santos A.J."/>
        </authorList>
    </citation>
    <scope>NUCLEOTIDE SEQUENCE</scope>
    <source>
        <tissue evidence="1">Shoot tissue taken approximately 20 cm above the soil surface</tissue>
    </source>
</reference>
<evidence type="ECO:0000313" key="1">
    <source>
        <dbReference type="EMBL" id="JAE23532.1"/>
    </source>
</evidence>
<protein>
    <submittedName>
        <fullName evidence="1">Uncharacterized protein</fullName>
    </submittedName>
</protein>
<sequence>MNKATMNMNHSHCLQ</sequence>
<accession>A0A0A9GGA8</accession>
<dbReference type="EMBL" id="GBRH01174364">
    <property type="protein sequence ID" value="JAE23532.1"/>
    <property type="molecule type" value="Transcribed_RNA"/>
</dbReference>